<feature type="transmembrane region" description="Helical" evidence="2">
    <location>
        <begin position="226"/>
        <end position="246"/>
    </location>
</feature>
<feature type="compositionally biased region" description="Polar residues" evidence="1">
    <location>
        <begin position="327"/>
        <end position="340"/>
    </location>
</feature>
<name>A0A8H5LWN7_9AGAR</name>
<keyword evidence="4" id="KW-1185">Reference proteome</keyword>
<proteinExistence type="predicted"/>
<feature type="transmembrane region" description="Helical" evidence="2">
    <location>
        <begin position="178"/>
        <end position="198"/>
    </location>
</feature>
<sequence>MSDNSTDPSAEEFSFLSVEDAAIIKGWIIGEAVEGLLYGVEALLAVSALFIMLRQGMTKTWSRWSMFLAICIMLTASTINLVGDLKVYTVQIQVLGDDPNFDPSPVMIKWNVLKVIFARISYFVGDSIVIWRAWILFPKNRDMKKLLAACGIISIGAIIADIVVTIKANVNKNYEISTIILPIGFLISNIAIAALVAYKTWLLREFIRNTYGDSVGRGTKFLQMTYLLAESGVFYCIIWILIFLEIPKKVFGDAAEDAVASTLPQLGNLYATAIIVLIIFQQTHCDSTLQGQLPKPVAQVTDPTKPNGNAHRTGILSQIQFRPNTISTNQTQSISFPSSNTGTRTGTRGDTAAPGSPDSASDRDDSSNNGAEGQWSEKVEAKVEKTEMV</sequence>
<feature type="compositionally biased region" description="Low complexity" evidence="1">
    <location>
        <begin position="341"/>
        <end position="359"/>
    </location>
</feature>
<feature type="region of interest" description="Disordered" evidence="1">
    <location>
        <begin position="327"/>
        <end position="389"/>
    </location>
</feature>
<organism evidence="3 4">
    <name type="scientific">Tetrapyrgos nigripes</name>
    <dbReference type="NCBI Taxonomy" id="182062"/>
    <lineage>
        <taxon>Eukaryota</taxon>
        <taxon>Fungi</taxon>
        <taxon>Dikarya</taxon>
        <taxon>Basidiomycota</taxon>
        <taxon>Agaricomycotina</taxon>
        <taxon>Agaricomycetes</taxon>
        <taxon>Agaricomycetidae</taxon>
        <taxon>Agaricales</taxon>
        <taxon>Marasmiineae</taxon>
        <taxon>Marasmiaceae</taxon>
        <taxon>Tetrapyrgos</taxon>
    </lineage>
</organism>
<evidence type="ECO:0000256" key="2">
    <source>
        <dbReference type="SAM" id="Phobius"/>
    </source>
</evidence>
<keyword evidence="2" id="KW-0812">Transmembrane</keyword>
<comment type="caution">
    <text evidence="3">The sequence shown here is derived from an EMBL/GenBank/DDBJ whole genome shotgun (WGS) entry which is preliminary data.</text>
</comment>
<dbReference type="EMBL" id="JAACJM010000006">
    <property type="protein sequence ID" value="KAF5372096.1"/>
    <property type="molecule type" value="Genomic_DNA"/>
</dbReference>
<keyword evidence="2" id="KW-1133">Transmembrane helix</keyword>
<accession>A0A8H5LWN7</accession>
<gene>
    <name evidence="3" type="ORF">D9758_005037</name>
</gene>
<feature type="compositionally biased region" description="Basic and acidic residues" evidence="1">
    <location>
        <begin position="375"/>
        <end position="389"/>
    </location>
</feature>
<feature type="transmembrane region" description="Helical" evidence="2">
    <location>
        <begin position="116"/>
        <end position="134"/>
    </location>
</feature>
<feature type="transmembrane region" description="Helical" evidence="2">
    <location>
        <begin position="258"/>
        <end position="280"/>
    </location>
</feature>
<evidence type="ECO:0000256" key="1">
    <source>
        <dbReference type="SAM" id="MobiDB-lite"/>
    </source>
</evidence>
<reference evidence="3 4" key="1">
    <citation type="journal article" date="2020" name="ISME J.">
        <title>Uncovering the hidden diversity of litter-decomposition mechanisms in mushroom-forming fungi.</title>
        <authorList>
            <person name="Floudas D."/>
            <person name="Bentzer J."/>
            <person name="Ahren D."/>
            <person name="Johansson T."/>
            <person name="Persson P."/>
            <person name="Tunlid A."/>
        </authorList>
    </citation>
    <scope>NUCLEOTIDE SEQUENCE [LARGE SCALE GENOMIC DNA]</scope>
    <source>
        <strain evidence="3 4">CBS 291.85</strain>
    </source>
</reference>
<evidence type="ECO:0000313" key="3">
    <source>
        <dbReference type="EMBL" id="KAF5372096.1"/>
    </source>
</evidence>
<feature type="transmembrane region" description="Helical" evidence="2">
    <location>
        <begin position="35"/>
        <end position="53"/>
    </location>
</feature>
<feature type="transmembrane region" description="Helical" evidence="2">
    <location>
        <begin position="146"/>
        <end position="166"/>
    </location>
</feature>
<dbReference type="AlphaFoldDB" id="A0A8H5LWN7"/>
<keyword evidence="2" id="KW-0472">Membrane</keyword>
<dbReference type="Proteomes" id="UP000559256">
    <property type="component" value="Unassembled WGS sequence"/>
</dbReference>
<feature type="transmembrane region" description="Helical" evidence="2">
    <location>
        <begin position="65"/>
        <end position="83"/>
    </location>
</feature>
<protein>
    <submittedName>
        <fullName evidence="3">Uncharacterized protein</fullName>
    </submittedName>
</protein>
<evidence type="ECO:0000313" key="4">
    <source>
        <dbReference type="Proteomes" id="UP000559256"/>
    </source>
</evidence>
<dbReference type="OrthoDB" id="3214103at2759"/>